<comment type="caution">
    <text evidence="3">The sequence shown here is derived from an EMBL/GenBank/DDBJ whole genome shotgun (WGS) entry which is preliminary data.</text>
</comment>
<dbReference type="Pfam" id="PF00582">
    <property type="entry name" value="Usp"/>
    <property type="match status" value="1"/>
</dbReference>
<dbReference type="InterPro" id="IPR006015">
    <property type="entry name" value="Universal_stress_UspA"/>
</dbReference>
<evidence type="ECO:0000259" key="2">
    <source>
        <dbReference type="Pfam" id="PF00582"/>
    </source>
</evidence>
<dbReference type="PANTHER" id="PTHR46268">
    <property type="entry name" value="STRESS RESPONSE PROTEIN NHAX"/>
    <property type="match status" value="1"/>
</dbReference>
<dbReference type="PRINTS" id="PR01438">
    <property type="entry name" value="UNVRSLSTRESS"/>
</dbReference>
<protein>
    <submittedName>
        <fullName evidence="3">Universal stress protein</fullName>
    </submittedName>
</protein>
<organism evidence="3 4">
    <name type="scientific">Williamsia phyllosphaerae</name>
    <dbReference type="NCBI Taxonomy" id="885042"/>
    <lineage>
        <taxon>Bacteria</taxon>
        <taxon>Bacillati</taxon>
        <taxon>Actinomycetota</taxon>
        <taxon>Actinomycetes</taxon>
        <taxon>Mycobacteriales</taxon>
        <taxon>Nocardiaceae</taxon>
        <taxon>Williamsia</taxon>
    </lineage>
</organism>
<dbReference type="Proteomes" id="UP000632454">
    <property type="component" value="Unassembled WGS sequence"/>
</dbReference>
<dbReference type="SUPFAM" id="SSF52402">
    <property type="entry name" value="Adenine nucleotide alpha hydrolases-like"/>
    <property type="match status" value="1"/>
</dbReference>
<comment type="similarity">
    <text evidence="1">Belongs to the universal stress protein A family.</text>
</comment>
<gene>
    <name evidence="3" type="ORF">GCM10007298_07380</name>
</gene>
<dbReference type="InterPro" id="IPR006016">
    <property type="entry name" value="UspA"/>
</dbReference>
<feature type="domain" description="UspA" evidence="2">
    <location>
        <begin position="12"/>
        <end position="160"/>
    </location>
</feature>
<keyword evidence="4" id="KW-1185">Reference proteome</keyword>
<dbReference type="PANTHER" id="PTHR46268:SF6">
    <property type="entry name" value="UNIVERSAL STRESS PROTEIN UP12"/>
    <property type="match status" value="1"/>
</dbReference>
<evidence type="ECO:0000313" key="3">
    <source>
        <dbReference type="EMBL" id="GGF13906.1"/>
    </source>
</evidence>
<reference evidence="4" key="1">
    <citation type="journal article" date="2019" name="Int. J. Syst. Evol. Microbiol.">
        <title>The Global Catalogue of Microorganisms (GCM) 10K type strain sequencing project: providing services to taxonomists for standard genome sequencing and annotation.</title>
        <authorList>
            <consortium name="The Broad Institute Genomics Platform"/>
            <consortium name="The Broad Institute Genome Sequencing Center for Infectious Disease"/>
            <person name="Wu L."/>
            <person name="Ma J."/>
        </authorList>
    </citation>
    <scope>NUCLEOTIDE SEQUENCE [LARGE SCALE GENOMIC DNA]</scope>
    <source>
        <strain evidence="4">CCM 7855</strain>
    </source>
</reference>
<dbReference type="InterPro" id="IPR014729">
    <property type="entry name" value="Rossmann-like_a/b/a_fold"/>
</dbReference>
<accession>A0ABQ1UC91</accession>
<dbReference type="Gene3D" id="3.40.50.620">
    <property type="entry name" value="HUPs"/>
    <property type="match status" value="1"/>
</dbReference>
<evidence type="ECO:0000256" key="1">
    <source>
        <dbReference type="ARBA" id="ARBA00008791"/>
    </source>
</evidence>
<dbReference type="EMBL" id="BMCS01000001">
    <property type="protein sequence ID" value="GGF13906.1"/>
    <property type="molecule type" value="Genomic_DNA"/>
</dbReference>
<dbReference type="RefSeq" id="WP_229704863.1">
    <property type="nucleotide sequence ID" value="NZ_BMCS01000001.1"/>
</dbReference>
<name>A0ABQ1UC91_9NOCA</name>
<proteinExistence type="inferred from homology"/>
<dbReference type="CDD" id="cd23659">
    <property type="entry name" value="USP_At3g01520-like"/>
    <property type="match status" value="1"/>
</dbReference>
<sequence length="173" mass="18139">MAATDQQTSDLIMIAYDGTENADRAIDYAGRFLAGRRAVVVTAWETGSHQTARLSSLSGGMQTMVGVSVDTEVDELLRIEASTLNARGVERARACGMEADGRLAEVDSTVWGALVDAADELAVDVLVTGTRGASGLKALLHSSVAEAVLKHCRRPVLVVPARCTANATAATRP</sequence>
<evidence type="ECO:0000313" key="4">
    <source>
        <dbReference type="Proteomes" id="UP000632454"/>
    </source>
</evidence>